<comment type="caution">
    <text evidence="2">The sequence shown here is derived from an EMBL/GenBank/DDBJ whole genome shotgun (WGS) entry which is preliminary data.</text>
</comment>
<evidence type="ECO:0000313" key="2">
    <source>
        <dbReference type="EMBL" id="TVY55027.1"/>
    </source>
</evidence>
<evidence type="ECO:0000256" key="1">
    <source>
        <dbReference type="SAM" id="MobiDB-lite"/>
    </source>
</evidence>
<reference evidence="2 3" key="1">
    <citation type="submission" date="2018-05" db="EMBL/GenBank/DDBJ databases">
        <title>Whole genome sequencing for identification of molecular markers to develop diagnostic detection tools for the regulated plant pathogen Lachnellula willkommii.</title>
        <authorList>
            <person name="Giroux E."/>
            <person name="Bilodeau G."/>
        </authorList>
    </citation>
    <scope>NUCLEOTIDE SEQUENCE [LARGE SCALE GENOMIC DNA]</scope>
    <source>
        <strain evidence="2 3">CBS 625.97</strain>
    </source>
</reference>
<gene>
    <name evidence="2" type="primary">ywbE</name>
    <name evidence="2" type="ORF">LCER1_G003740</name>
</gene>
<evidence type="ECO:0000313" key="3">
    <source>
        <dbReference type="Proteomes" id="UP000481288"/>
    </source>
</evidence>
<dbReference type="PANTHER" id="PTHR40069">
    <property type="entry name" value="YWBE PROTEIN"/>
    <property type="match status" value="1"/>
</dbReference>
<dbReference type="OrthoDB" id="20105at2759"/>
<organism evidence="2 3">
    <name type="scientific">Lachnellula cervina</name>
    <dbReference type="NCBI Taxonomy" id="1316786"/>
    <lineage>
        <taxon>Eukaryota</taxon>
        <taxon>Fungi</taxon>
        <taxon>Dikarya</taxon>
        <taxon>Ascomycota</taxon>
        <taxon>Pezizomycotina</taxon>
        <taxon>Leotiomycetes</taxon>
        <taxon>Helotiales</taxon>
        <taxon>Lachnaceae</taxon>
        <taxon>Lachnellula</taxon>
    </lineage>
</organism>
<feature type="compositionally biased region" description="Polar residues" evidence="1">
    <location>
        <begin position="1"/>
        <end position="13"/>
    </location>
</feature>
<dbReference type="PANTHER" id="PTHR40069:SF1">
    <property type="entry name" value="YWBE PROTEIN"/>
    <property type="match status" value="1"/>
</dbReference>
<sequence length="205" mass="21712">MNSPRITNRPSNTSRGRGARSRGGFTDRNTSTSTPSPAYKPVPTTHKVMPGAPVSIVLKADQATGNEVQGIVAELLTRGDHPRGIKVRLRDGRVGRVQRMVSRETAEAEGELGDGSQSIRVVGAGAGPRYADYRVEAPDEPDAANLSLADYVVVKGQGKGKKKGKAREAVRDEPASNAATSSCPVCGEFEGDEAAVAHHVNEHFD</sequence>
<dbReference type="AlphaFoldDB" id="A0A7D8YQH1"/>
<feature type="compositionally biased region" description="Polar residues" evidence="1">
    <location>
        <begin position="27"/>
        <end position="36"/>
    </location>
</feature>
<feature type="region of interest" description="Disordered" evidence="1">
    <location>
        <begin position="1"/>
        <end position="49"/>
    </location>
</feature>
<dbReference type="Pfam" id="PF09962">
    <property type="entry name" value="DUF2196"/>
    <property type="match status" value="1"/>
</dbReference>
<protein>
    <submittedName>
        <fullName evidence="2">Uncharacterized protein</fullName>
    </submittedName>
</protein>
<feature type="region of interest" description="Disordered" evidence="1">
    <location>
        <begin position="162"/>
        <end position="182"/>
    </location>
</feature>
<dbReference type="Proteomes" id="UP000481288">
    <property type="component" value="Unassembled WGS sequence"/>
</dbReference>
<name>A0A7D8YQH1_9HELO</name>
<proteinExistence type="predicted"/>
<accession>A0A7D8YQH1</accession>
<keyword evidence="3" id="KW-1185">Reference proteome</keyword>
<dbReference type="EMBL" id="QGMG01000283">
    <property type="protein sequence ID" value="TVY55027.1"/>
    <property type="molecule type" value="Genomic_DNA"/>
</dbReference>
<dbReference type="NCBIfam" id="TIGR03833">
    <property type="entry name" value="YwbE family protein"/>
    <property type="match status" value="1"/>
</dbReference>
<dbReference type="InterPro" id="IPR019240">
    <property type="entry name" value="DUF2196"/>
</dbReference>